<protein>
    <recommendedName>
        <fullName evidence="3">NERD domain-containing protein</fullName>
    </recommendedName>
</protein>
<dbReference type="RefSeq" id="WP_263338511.1">
    <property type="nucleotide sequence ID" value="NZ_JAGSYH010000004.1"/>
</dbReference>
<evidence type="ECO:0000313" key="2">
    <source>
        <dbReference type="Proteomes" id="UP001596091"/>
    </source>
</evidence>
<dbReference type="EMBL" id="JBHSPH010000002">
    <property type="protein sequence ID" value="MFC5862209.1"/>
    <property type="molecule type" value="Genomic_DNA"/>
</dbReference>
<evidence type="ECO:0000313" key="1">
    <source>
        <dbReference type="EMBL" id="MFC5862209.1"/>
    </source>
</evidence>
<gene>
    <name evidence="1" type="ORF">ACFPT7_07885</name>
</gene>
<evidence type="ECO:0008006" key="3">
    <source>
        <dbReference type="Google" id="ProtNLM"/>
    </source>
</evidence>
<accession>A0ABW1EDX6</accession>
<dbReference type="Proteomes" id="UP001596091">
    <property type="component" value="Unassembled WGS sequence"/>
</dbReference>
<keyword evidence="2" id="KW-1185">Reference proteome</keyword>
<reference evidence="2" key="1">
    <citation type="journal article" date="2019" name="Int. J. Syst. Evol. Microbiol.">
        <title>The Global Catalogue of Microorganisms (GCM) 10K type strain sequencing project: providing services to taxonomists for standard genome sequencing and annotation.</title>
        <authorList>
            <consortium name="The Broad Institute Genomics Platform"/>
            <consortium name="The Broad Institute Genome Sequencing Center for Infectious Disease"/>
            <person name="Wu L."/>
            <person name="Ma J."/>
        </authorList>
    </citation>
    <scope>NUCLEOTIDE SEQUENCE [LARGE SCALE GENOMIC DNA]</scope>
    <source>
        <strain evidence="2">JCM 4087</strain>
    </source>
</reference>
<organism evidence="1 2">
    <name type="scientific">Acidicapsa dinghuensis</name>
    <dbReference type="NCBI Taxonomy" id="2218256"/>
    <lineage>
        <taxon>Bacteria</taxon>
        <taxon>Pseudomonadati</taxon>
        <taxon>Acidobacteriota</taxon>
        <taxon>Terriglobia</taxon>
        <taxon>Terriglobales</taxon>
        <taxon>Acidobacteriaceae</taxon>
        <taxon>Acidicapsa</taxon>
    </lineage>
</organism>
<name>A0ABW1EDX6_9BACT</name>
<comment type="caution">
    <text evidence="1">The sequence shown here is derived from an EMBL/GenBank/DDBJ whole genome shotgun (WGS) entry which is preliminary data.</text>
</comment>
<proteinExistence type="predicted"/>
<sequence>MGDGSTQLQEWVPWSVLTGTPRATLAELRALLRKYSRTSLLTACARLGIGFGFGPEAETAADFERTGFWAGLLLPPELIPKVFSFAKQGRPIFMQAQIRSLAAEVMRLPISASDGLETVPDQQIGELLLRAGEALYKPLVKVEGLMEQLANYIALFLPYYELNGPGDPIMSFLRFYIFLTINIPRLPQELRNFDVFALFEAEFGFSLTLYCEFIFAFINHAILERKNLTGSGRLDGALRKTWFQKTTLLADQIEKMFATVSFGLNDLPDIKPSVGFADFEFLRDRPYFATDEALYCLDYEYAVAKLESGALWRVLRTLPEKKKGAYLGFWGNVFEDYIAWLFESYSNGQVNAFHASPLYKNGDKPICDAIVVCGTTAVLIEAKLGTCPAKVRYAGDAQAMQNYLEQKLVTGTDRPVGVAQLLTAVKSLTVDPMESIPTNLRGITKFIPLIITKDEIGSSWVINNYVNKRFQEQLKPEWTAQHAVTSLVTMNISSLERLMHALSSNALSDILEQRIAENPELNLAFESACKHIPAGATIGLSRHVEIMKSLADEIVKDFGMTD</sequence>